<dbReference type="Gene3D" id="3.30.930.10">
    <property type="entry name" value="Bira Bifunctional Protein, Domain 2"/>
    <property type="match status" value="1"/>
</dbReference>
<dbReference type="InterPro" id="IPR018149">
    <property type="entry name" value="Lys-tRNA-synth_II_C"/>
</dbReference>
<organism evidence="5 6">
    <name type="scientific">Endozoicomonas gorgoniicola</name>
    <dbReference type="NCBI Taxonomy" id="1234144"/>
    <lineage>
        <taxon>Bacteria</taxon>
        <taxon>Pseudomonadati</taxon>
        <taxon>Pseudomonadota</taxon>
        <taxon>Gammaproteobacteria</taxon>
        <taxon>Oceanospirillales</taxon>
        <taxon>Endozoicomonadaceae</taxon>
        <taxon>Endozoicomonas</taxon>
    </lineage>
</organism>
<dbReference type="SUPFAM" id="SSF55681">
    <property type="entry name" value="Class II aaRS and biotin synthetases"/>
    <property type="match status" value="1"/>
</dbReference>
<feature type="domain" description="Aminoacyl-transfer RNA synthetases class-II family profile" evidence="4">
    <location>
        <begin position="21"/>
        <end position="329"/>
    </location>
</feature>
<dbReference type="NCBIfam" id="NF006828">
    <property type="entry name" value="PRK09350.1"/>
    <property type="match status" value="1"/>
</dbReference>
<evidence type="ECO:0000313" key="5">
    <source>
        <dbReference type="EMBL" id="MCW7555466.1"/>
    </source>
</evidence>
<keyword evidence="2" id="KW-0547">Nucleotide-binding</keyword>
<dbReference type="PRINTS" id="PR00982">
    <property type="entry name" value="TRNASYNTHLYS"/>
</dbReference>
<evidence type="ECO:0000256" key="1">
    <source>
        <dbReference type="ARBA" id="ARBA00022598"/>
    </source>
</evidence>
<dbReference type="InterPro" id="IPR006195">
    <property type="entry name" value="aa-tRNA-synth_II"/>
</dbReference>
<accession>A0ABT3N1H2</accession>
<dbReference type="PANTHER" id="PTHR42918">
    <property type="entry name" value="LYSYL-TRNA SYNTHETASE"/>
    <property type="match status" value="1"/>
</dbReference>
<dbReference type="InterPro" id="IPR004525">
    <property type="entry name" value="EpmA"/>
</dbReference>
<dbReference type="Proteomes" id="UP001209854">
    <property type="component" value="Unassembled WGS sequence"/>
</dbReference>
<reference evidence="5 6" key="1">
    <citation type="submission" date="2022-10" db="EMBL/GenBank/DDBJ databases">
        <title>High-quality genome sequences of two octocoral-associated bacteria, Endozoicomonas euniceicola EF212 and Endozoicomonas gorgoniicola PS125.</title>
        <authorList>
            <person name="Chiou Y.-J."/>
            <person name="Chen Y.-H."/>
        </authorList>
    </citation>
    <scope>NUCLEOTIDE SEQUENCE [LARGE SCALE GENOMIC DNA]</scope>
    <source>
        <strain evidence="5 6">PS125</strain>
    </source>
</reference>
<dbReference type="RefSeq" id="WP_262565223.1">
    <property type="nucleotide sequence ID" value="NZ_JAPFCC010000001.1"/>
</dbReference>
<keyword evidence="3" id="KW-0067">ATP-binding</keyword>
<evidence type="ECO:0000313" key="6">
    <source>
        <dbReference type="Proteomes" id="UP001209854"/>
    </source>
</evidence>
<gene>
    <name evidence="5" type="primary">epmA</name>
    <name evidence="5" type="ORF">NX722_23135</name>
</gene>
<dbReference type="Pfam" id="PF00152">
    <property type="entry name" value="tRNA-synt_2"/>
    <property type="match status" value="1"/>
</dbReference>
<dbReference type="PROSITE" id="PS50862">
    <property type="entry name" value="AA_TRNA_LIGASE_II"/>
    <property type="match status" value="1"/>
</dbReference>
<evidence type="ECO:0000256" key="2">
    <source>
        <dbReference type="ARBA" id="ARBA00022741"/>
    </source>
</evidence>
<dbReference type="InterPro" id="IPR045864">
    <property type="entry name" value="aa-tRNA-synth_II/BPL/LPL"/>
</dbReference>
<keyword evidence="6" id="KW-1185">Reference proteome</keyword>
<dbReference type="NCBIfam" id="TIGR00462">
    <property type="entry name" value="genX"/>
    <property type="match status" value="1"/>
</dbReference>
<sequence length="329" mass="36992">MTGDNWQPSASLMTLRKRATLLKDIRHYFDCQSVLEVETPMLSCAATVDVFIDSFQVQYQPLGEGQPRDCYLHTSPEFAMKRLLAAGSGDIYSLGRVFRNGEAGGRHNPEFTMLEYYRVGMDQQALMDDMTALLSSVSEFKEVGRVSYGEIFHQHLGINPHTASLSDLFKLVHQHIDPHLEELDRNDCLDLLFSSAIEPFLGQDASGQLAGVYVYDYPASMSALARIHTNKEGYKVAARFELFINGVELANGYHELTDASEQKQRFIKEQEKRRTQGYPVYPFDQHLVAALEHGLPDCAGVAIGIDRLLMLMLGKRAIADVISFDFNRA</sequence>
<keyword evidence="1" id="KW-0436">Ligase</keyword>
<dbReference type="PANTHER" id="PTHR42918:SF6">
    <property type="entry name" value="ELONGATION FACTOR P--(R)-BETA-LYSINE LIGASE"/>
    <property type="match status" value="1"/>
</dbReference>
<dbReference type="EMBL" id="JAPFCC010000001">
    <property type="protein sequence ID" value="MCW7555466.1"/>
    <property type="molecule type" value="Genomic_DNA"/>
</dbReference>
<protein>
    <submittedName>
        <fullName evidence="5">EF-P lysine aminoacylase EpmA</fullName>
    </submittedName>
</protein>
<comment type="caution">
    <text evidence="5">The sequence shown here is derived from an EMBL/GenBank/DDBJ whole genome shotgun (WGS) entry which is preliminary data.</text>
</comment>
<evidence type="ECO:0000256" key="3">
    <source>
        <dbReference type="ARBA" id="ARBA00022840"/>
    </source>
</evidence>
<proteinExistence type="predicted"/>
<evidence type="ECO:0000259" key="4">
    <source>
        <dbReference type="PROSITE" id="PS50862"/>
    </source>
</evidence>
<name>A0ABT3N1H2_9GAMM</name>
<dbReference type="InterPro" id="IPR004364">
    <property type="entry name" value="Aa-tRNA-synt_II"/>
</dbReference>